<comment type="subcellular location">
    <subcellularLocation>
        <location evidence="1">Cell envelope</location>
    </subcellularLocation>
</comment>
<evidence type="ECO:0000313" key="5">
    <source>
        <dbReference type="EMBL" id="KJH70199.1"/>
    </source>
</evidence>
<feature type="coiled-coil region" evidence="3">
    <location>
        <begin position="114"/>
        <end position="141"/>
    </location>
</feature>
<feature type="domain" description="Multidrug resistance protein MdtA-like alpha-helical hairpin" evidence="4">
    <location>
        <begin position="184"/>
        <end position="241"/>
    </location>
</feature>
<dbReference type="STRING" id="1618023.UH38_19590"/>
<evidence type="ECO:0000259" key="4">
    <source>
        <dbReference type="Pfam" id="PF25876"/>
    </source>
</evidence>
<dbReference type="OrthoDB" id="264111at2"/>
<keyword evidence="6" id="KW-1185">Reference proteome</keyword>
<sequence length="439" mass="47115">MSKTIEQPIRKVESELKPKNRWKIGLAIAAAIALGAFAFNRLQQSPTTTPEPVTSPTPVADAVTALGRLEPQGEVINISAPSSTQGMGARVDKMMVREGQLVQAGQILAILDNRDRSAAALEQAKQQVEIARANLAKVKAGAQTGEIEAQKAAIARLQAQLSGEVKAADATIARIQAELQGQTDTLKATVARTEAEQRNALIDLQRYQDLYKSGAISAQELERRRLSAVTTTEQLNESEATRTERVSTLQQQLIEARAIKDRTVATLGQQINEAKATLNKIAEIRPQDVQVAQAEVNNAIAGVKQAQADLALTYVTAPESGEVMKVHTQSGETVSTNGIAELGKTDQMLVIAEVLEEDISKIRLGQRATITSDNNAFAGELRGTVVEVGRQIGKQNVIDSDPAADVDARVVEVKIRLNSQASRKVSGLTYAKVIVAITI</sequence>
<gene>
    <name evidence="5" type="ORF">UH38_19590</name>
</gene>
<reference evidence="5 6" key="1">
    <citation type="submission" date="2015-02" db="EMBL/GenBank/DDBJ databases">
        <title>Draft genome of a novel marine cyanobacterium (Chroococcales) isolated from South Atlantic Ocean.</title>
        <authorList>
            <person name="Rigonato J."/>
            <person name="Alvarenga D.O."/>
            <person name="Branco L.H."/>
            <person name="Varani A.M."/>
            <person name="Brandini F.P."/>
            <person name="Fiore M.F."/>
        </authorList>
    </citation>
    <scope>NUCLEOTIDE SEQUENCE [LARGE SCALE GENOMIC DNA]</scope>
    <source>
        <strain evidence="5 6">CENA595</strain>
    </source>
</reference>
<evidence type="ECO:0000256" key="2">
    <source>
        <dbReference type="ARBA" id="ARBA00023054"/>
    </source>
</evidence>
<keyword evidence="2 3" id="KW-0175">Coiled coil</keyword>
<organism evidence="5 6">
    <name type="scientific">Aliterella atlantica CENA595</name>
    <dbReference type="NCBI Taxonomy" id="1618023"/>
    <lineage>
        <taxon>Bacteria</taxon>
        <taxon>Bacillati</taxon>
        <taxon>Cyanobacteriota</taxon>
        <taxon>Cyanophyceae</taxon>
        <taxon>Chroococcidiopsidales</taxon>
        <taxon>Aliterellaceae</taxon>
        <taxon>Aliterella</taxon>
    </lineage>
</organism>
<comment type="caution">
    <text evidence="5">The sequence shown here is derived from an EMBL/GenBank/DDBJ whole genome shotgun (WGS) entry which is preliminary data.</text>
</comment>
<dbReference type="InterPro" id="IPR050465">
    <property type="entry name" value="UPF0194_transport"/>
</dbReference>
<name>A0A0D8ZP09_9CYAN</name>
<proteinExistence type="predicted"/>
<evidence type="ECO:0000256" key="1">
    <source>
        <dbReference type="ARBA" id="ARBA00004196"/>
    </source>
</evidence>
<dbReference type="NCBIfam" id="TIGR02971">
    <property type="entry name" value="heterocyst_DevB"/>
    <property type="match status" value="1"/>
</dbReference>
<protein>
    <submittedName>
        <fullName evidence="5">Hemolysin D</fullName>
    </submittedName>
</protein>
<evidence type="ECO:0000313" key="6">
    <source>
        <dbReference type="Proteomes" id="UP000032452"/>
    </source>
</evidence>
<dbReference type="Proteomes" id="UP000032452">
    <property type="component" value="Unassembled WGS sequence"/>
</dbReference>
<dbReference type="PANTHER" id="PTHR32347:SF27">
    <property type="entry name" value="RND EFFLUX PUMP MEMBRANE FUSION PROTEIN BARREL-SANDWICH DOMAIN-CONTAINING PROTEIN"/>
    <property type="match status" value="1"/>
</dbReference>
<accession>A0A0D8ZP09</accession>
<dbReference type="PANTHER" id="PTHR32347">
    <property type="entry name" value="EFFLUX SYSTEM COMPONENT YKNX-RELATED"/>
    <property type="match status" value="1"/>
</dbReference>
<dbReference type="Gene3D" id="2.40.30.170">
    <property type="match status" value="1"/>
</dbReference>
<dbReference type="RefSeq" id="WP_045056382.1">
    <property type="nucleotide sequence ID" value="NZ_CAWMDP010000019.1"/>
</dbReference>
<dbReference type="PATRIC" id="fig|1618023.3.peg.1930"/>
<dbReference type="SUPFAM" id="SSF111369">
    <property type="entry name" value="HlyD-like secretion proteins"/>
    <property type="match status" value="2"/>
</dbReference>
<dbReference type="InterPro" id="IPR058624">
    <property type="entry name" value="MdtA-like_HH"/>
</dbReference>
<dbReference type="AlphaFoldDB" id="A0A0D8ZP09"/>
<dbReference type="Gene3D" id="2.40.50.100">
    <property type="match status" value="1"/>
</dbReference>
<dbReference type="InterPro" id="IPR014315">
    <property type="entry name" value="ABC_heterocyst_DevB"/>
</dbReference>
<dbReference type="Pfam" id="PF25876">
    <property type="entry name" value="HH_MFP_RND"/>
    <property type="match status" value="1"/>
</dbReference>
<dbReference type="GO" id="GO:0030313">
    <property type="term" value="C:cell envelope"/>
    <property type="evidence" value="ECO:0007669"/>
    <property type="project" value="UniProtKB-SubCell"/>
</dbReference>
<dbReference type="EMBL" id="JYON01000026">
    <property type="protein sequence ID" value="KJH70199.1"/>
    <property type="molecule type" value="Genomic_DNA"/>
</dbReference>
<evidence type="ECO:0000256" key="3">
    <source>
        <dbReference type="SAM" id="Coils"/>
    </source>
</evidence>